<dbReference type="PANTHER" id="PTHR40124:SF1">
    <property type="entry name" value="DISAGGREGATASE RELATED REPEAT PROTEIN"/>
    <property type="match status" value="1"/>
</dbReference>
<evidence type="ECO:0000259" key="2">
    <source>
        <dbReference type="Pfam" id="PF21294"/>
    </source>
</evidence>
<dbReference type="EMBL" id="CACVAT010000047">
    <property type="protein sequence ID" value="CAA6802828.1"/>
    <property type="molecule type" value="Genomic_DNA"/>
</dbReference>
<organism evidence="3">
    <name type="scientific">uncultured Thiotrichaceae bacterium</name>
    <dbReference type="NCBI Taxonomy" id="298394"/>
    <lineage>
        <taxon>Bacteria</taxon>
        <taxon>Pseudomonadati</taxon>
        <taxon>Pseudomonadota</taxon>
        <taxon>Gammaproteobacteria</taxon>
        <taxon>Thiotrichales</taxon>
        <taxon>Thiotrichaceae</taxon>
        <taxon>environmental samples</taxon>
    </lineage>
</organism>
<evidence type="ECO:0000256" key="1">
    <source>
        <dbReference type="SAM" id="SignalP"/>
    </source>
</evidence>
<name>A0A6S6SJ23_9GAMM</name>
<reference evidence="3" key="1">
    <citation type="submission" date="2020-01" db="EMBL/GenBank/DDBJ databases">
        <authorList>
            <person name="Meier V. D."/>
            <person name="Meier V D."/>
        </authorList>
    </citation>
    <scope>NUCLEOTIDE SEQUENCE</scope>
    <source>
        <strain evidence="3">HLG_WM_MAG_09</strain>
    </source>
</reference>
<keyword evidence="1" id="KW-0732">Signal</keyword>
<feature type="signal peptide" evidence="1">
    <location>
        <begin position="1"/>
        <end position="19"/>
    </location>
</feature>
<gene>
    <name evidence="3" type="ORF">HELGO_WM29235</name>
</gene>
<accession>A0A6S6SJ23</accession>
<feature type="chain" id="PRO_5027848256" description="Polysaccharide lyase 14 domain-containing protein" evidence="1">
    <location>
        <begin position="20"/>
        <end position="375"/>
    </location>
</feature>
<feature type="domain" description="Polysaccharide lyase 14" evidence="2">
    <location>
        <begin position="206"/>
        <end position="368"/>
    </location>
</feature>
<dbReference type="AlphaFoldDB" id="A0A6S6SJ23"/>
<sequence length="375" mass="42625">MKKILIVILLLAGPCAVFAEKTPAKQSAQATQPRLPAHKQDVRIMRTNNPKQPFNFAAKLQWNPSRNKNSWDKILVLYNGAKEPPENHPVWAYLKGLKDPGRGPSEKGENIGYKAFRAKAFCSGVSPLSSGKPMYVHFNNNRPGHYNEVDYLRDWNCPDWEMGLKKSRIVSGKEARDGKQSLRLNLPKYRSGCANDLGCYNWKPDLGVGLDSIYYSYWVKFPKSFDFVLGGKMPGIGSDKDGTGGGKPTGTDGFSVRAMWDSHGKMGQYVYHVDQPKHFGDYVEWDMPLIEKGKWYHIKTFVRLNTPGQRNGMIRTWVNNKQVLNRADMRFRNIKELKIQRFLFSVFFGGGGAEWAPKQDMILYMDDFVISAGKI</sequence>
<dbReference type="Gene3D" id="2.60.120.200">
    <property type="match status" value="1"/>
</dbReference>
<protein>
    <recommendedName>
        <fullName evidence="2">Polysaccharide lyase 14 domain-containing protein</fullName>
    </recommendedName>
</protein>
<dbReference type="InterPro" id="IPR048958">
    <property type="entry name" value="Polysacc_lyase_14"/>
</dbReference>
<dbReference type="PANTHER" id="PTHR40124">
    <property type="match status" value="1"/>
</dbReference>
<proteinExistence type="predicted"/>
<dbReference type="Pfam" id="PF21294">
    <property type="entry name" value="Polysacc_lyase_14"/>
    <property type="match status" value="1"/>
</dbReference>
<evidence type="ECO:0000313" key="3">
    <source>
        <dbReference type="EMBL" id="CAA6802828.1"/>
    </source>
</evidence>